<dbReference type="RefSeq" id="WP_008299061.1">
    <property type="nucleotide sequence ID" value="NZ_AEXL02000088.1"/>
</dbReference>
<gene>
    <name evidence="1" type="ORF">BD31_I1910</name>
</gene>
<dbReference type="Proteomes" id="UP000003423">
    <property type="component" value="Unassembled WGS sequence"/>
</dbReference>
<proteinExistence type="predicted"/>
<reference evidence="1 2" key="1">
    <citation type="journal article" date="2012" name="J. Bacteriol.">
        <title>Genome sequence of "Candidatus Nitrosopumilus salaria" BD31, an ammonia-oxidizing archaeon from the San Francisco Bay estuary.</title>
        <authorList>
            <person name="Mosier A.C."/>
            <person name="Allen E.E."/>
            <person name="Kim M."/>
            <person name="Ferriera S."/>
            <person name="Francis C.A."/>
        </authorList>
    </citation>
    <scope>NUCLEOTIDE SEQUENCE [LARGE SCALE GENOMIC DNA]</scope>
    <source>
        <strain evidence="1 2">BD31</strain>
    </source>
</reference>
<accession>I3D2W8</accession>
<dbReference type="OrthoDB" id="2856at2157"/>
<sequence length="143" mass="16542">MASAEDISQMFHSEYLKLQNLINTANSKTDMNIHEIIETYYQIMNVSSMATMLKQQTKSNELLDRIRETEKLISEQFDSIIHPKIMANLTASIQEMTRALQSGNSTEKSKEKIESDAKLFEELRQKMSTKEFVDQYEIGISHD</sequence>
<keyword evidence="2" id="KW-1185">Reference proteome</keyword>
<dbReference type="AlphaFoldDB" id="I3D2W8"/>
<comment type="caution">
    <text evidence="1">The sequence shown here is derived from an EMBL/GenBank/DDBJ whole genome shotgun (WGS) entry which is preliminary data.</text>
</comment>
<dbReference type="EMBL" id="AEXL02000088">
    <property type="protein sequence ID" value="EIJ66061.1"/>
    <property type="molecule type" value="Genomic_DNA"/>
</dbReference>
<organism evidence="1 2">
    <name type="scientific">Candidatus Nitrosopumilus salarius BD31</name>
    <dbReference type="NCBI Taxonomy" id="859350"/>
    <lineage>
        <taxon>Archaea</taxon>
        <taxon>Nitrososphaerota</taxon>
        <taxon>Nitrososphaeria</taxon>
        <taxon>Nitrosopumilales</taxon>
        <taxon>Nitrosopumilaceae</taxon>
        <taxon>Nitrosopumilus</taxon>
    </lineage>
</organism>
<dbReference type="PATRIC" id="fig|859350.6.peg.903"/>
<protein>
    <submittedName>
        <fullName evidence="1">Uncharacterized protein</fullName>
    </submittedName>
</protein>
<evidence type="ECO:0000313" key="2">
    <source>
        <dbReference type="Proteomes" id="UP000003423"/>
    </source>
</evidence>
<evidence type="ECO:0000313" key="1">
    <source>
        <dbReference type="EMBL" id="EIJ66061.1"/>
    </source>
</evidence>
<name>I3D2W8_9ARCH</name>